<evidence type="ECO:0000259" key="1">
    <source>
        <dbReference type="Pfam" id="PF12697"/>
    </source>
</evidence>
<evidence type="ECO:0000313" key="2">
    <source>
        <dbReference type="EMBL" id="TDZ30425.1"/>
    </source>
</evidence>
<dbReference type="Proteomes" id="UP000295083">
    <property type="component" value="Unassembled WGS sequence"/>
</dbReference>
<gene>
    <name evidence="2" type="ORF">C8035_v002774</name>
</gene>
<sequence length="244" mass="26525">MAPGIFIVPGLYESRDTFAPLVGYLKEAGFPFIHVTTIVSGGTTSKRHPHVLSMEDDMEAIRSELVPFVEKLGNEGVILILHSAGGFLGSGAMKGLAQSAYEAEAKRGGVRQIIAFTAGLLPVGFEHQHLPFMEIDNDKGIQHAKDPGAFFNDMSAEDSQVWADKFTFHPAEGWGKSVKYCGWQDVPVDFIICVDDLILPAELQEASASAAEAKTYKLKAGHMPQLSKTRELGDLILQAIKRLA</sequence>
<keyword evidence="3" id="KW-1185">Reference proteome</keyword>
<dbReference type="AlphaFoldDB" id="A0A4R8Q5G5"/>
<dbReference type="EMBL" id="QAPG01000131">
    <property type="protein sequence ID" value="TDZ30425.1"/>
    <property type="molecule type" value="Genomic_DNA"/>
</dbReference>
<dbReference type="PANTHER" id="PTHR37017:SF11">
    <property type="entry name" value="ESTERASE_LIPASE_THIOESTERASE DOMAIN-CONTAINING PROTEIN"/>
    <property type="match status" value="1"/>
</dbReference>
<dbReference type="PANTHER" id="PTHR37017">
    <property type="entry name" value="AB HYDROLASE-1 DOMAIN-CONTAINING PROTEIN-RELATED"/>
    <property type="match status" value="1"/>
</dbReference>
<feature type="domain" description="AB hydrolase-1" evidence="1">
    <location>
        <begin position="6"/>
        <end position="230"/>
    </location>
</feature>
<dbReference type="SUPFAM" id="SSF53474">
    <property type="entry name" value="alpha/beta-Hydrolases"/>
    <property type="match status" value="1"/>
</dbReference>
<accession>A0A4R8Q5G5</accession>
<name>A0A4R8Q5G5_9PEZI</name>
<dbReference type="InterPro" id="IPR052897">
    <property type="entry name" value="Sec-Metab_Biosynth_Hydrolase"/>
</dbReference>
<dbReference type="Gene3D" id="3.40.50.1820">
    <property type="entry name" value="alpha/beta hydrolase"/>
    <property type="match status" value="1"/>
</dbReference>
<proteinExistence type="predicted"/>
<protein>
    <recommendedName>
        <fullName evidence="1">AB hydrolase-1 domain-containing protein</fullName>
    </recommendedName>
</protein>
<dbReference type="InterPro" id="IPR029058">
    <property type="entry name" value="AB_hydrolase_fold"/>
</dbReference>
<dbReference type="InterPro" id="IPR000073">
    <property type="entry name" value="AB_hydrolase_1"/>
</dbReference>
<evidence type="ECO:0000313" key="3">
    <source>
        <dbReference type="Proteomes" id="UP000295083"/>
    </source>
</evidence>
<organism evidence="2 3">
    <name type="scientific">Colletotrichum spinosum</name>
    <dbReference type="NCBI Taxonomy" id="1347390"/>
    <lineage>
        <taxon>Eukaryota</taxon>
        <taxon>Fungi</taxon>
        <taxon>Dikarya</taxon>
        <taxon>Ascomycota</taxon>
        <taxon>Pezizomycotina</taxon>
        <taxon>Sordariomycetes</taxon>
        <taxon>Hypocreomycetidae</taxon>
        <taxon>Glomerellales</taxon>
        <taxon>Glomerellaceae</taxon>
        <taxon>Colletotrichum</taxon>
        <taxon>Colletotrichum orbiculare species complex</taxon>
    </lineage>
</organism>
<reference evidence="2 3" key="1">
    <citation type="submission" date="2018-11" db="EMBL/GenBank/DDBJ databases">
        <title>Genome sequence and assembly of Colletotrichum spinosum.</title>
        <authorList>
            <person name="Gan P."/>
            <person name="Shirasu K."/>
        </authorList>
    </citation>
    <scope>NUCLEOTIDE SEQUENCE [LARGE SCALE GENOMIC DNA]</scope>
    <source>
        <strain evidence="2 3">CBS 515.97</strain>
    </source>
</reference>
<dbReference type="Pfam" id="PF12697">
    <property type="entry name" value="Abhydrolase_6"/>
    <property type="match status" value="1"/>
</dbReference>
<comment type="caution">
    <text evidence="2">The sequence shown here is derived from an EMBL/GenBank/DDBJ whole genome shotgun (WGS) entry which is preliminary data.</text>
</comment>